<feature type="domain" description="Alcohol dehydrogenase iron-type/glycerol dehydrogenase GldA" evidence="5">
    <location>
        <begin position="11"/>
        <end position="181"/>
    </location>
</feature>
<dbReference type="EMBL" id="JOJP01000001">
    <property type="protein sequence ID" value="KEI69506.1"/>
    <property type="molecule type" value="Genomic_DNA"/>
</dbReference>
<keyword evidence="8" id="KW-1185">Reference proteome</keyword>
<dbReference type="InterPro" id="IPR039697">
    <property type="entry name" value="Alcohol_dehydrogenase_Fe"/>
</dbReference>
<evidence type="ECO:0000256" key="1">
    <source>
        <dbReference type="ARBA" id="ARBA00001962"/>
    </source>
</evidence>
<evidence type="ECO:0000256" key="3">
    <source>
        <dbReference type="ARBA" id="ARBA00023002"/>
    </source>
</evidence>
<dbReference type="Pfam" id="PF00465">
    <property type="entry name" value="Fe-ADH"/>
    <property type="match status" value="1"/>
</dbReference>
<dbReference type="STRING" id="305900.GV64_01015"/>
<keyword evidence="3" id="KW-0560">Oxidoreductase</keyword>
<dbReference type="InterPro" id="IPR056798">
    <property type="entry name" value="ADH_Fe_C"/>
</dbReference>
<dbReference type="Proteomes" id="UP000027997">
    <property type="component" value="Unassembled WGS sequence"/>
</dbReference>
<sequence>MSRSYYEFFNPVKIVSGNEALEHIPYELASLGVKKPLIITDGGVLNAGLIEPVKRALVVGEVPMAGIYSDVPPDSSTSVVSAITQFYRENGADGIIAIGGGSVIDTSKAVNILVSEGGNDLLSYSGVGALTKRLKPLFILPTTAGTGSEVTKVAVIRDDASGRKVPYGSSFLMPDVAVLDPRMTLTLPPHITAATAMDAMTHAIEAFIGTAKNPLSDAYAVAAIKGIRENLIRVLAEPKSKDIRLKLAESATMAGIAFSNSMVGLVHAIGHSLGAITHLPHGVCMSLMLPYVLEYNLPQCEKAIGELLLPLAGADFYSKIPEERRAAETIIYIRAMRDELFEKTGLPRTLSESGKVKESQLEDVARMSIDDGALLYNRVDASYEQVLGLLKSAW</sequence>
<evidence type="ECO:0000259" key="6">
    <source>
        <dbReference type="Pfam" id="PF25137"/>
    </source>
</evidence>
<evidence type="ECO:0000313" key="7">
    <source>
        <dbReference type="EMBL" id="KEI69506.1"/>
    </source>
</evidence>
<keyword evidence="4" id="KW-0520">NAD</keyword>
<comment type="cofactor">
    <cofactor evidence="1">
        <name>Fe cation</name>
        <dbReference type="ChEBI" id="CHEBI:24875"/>
    </cofactor>
</comment>
<comment type="similarity">
    <text evidence="2">Belongs to the iron-containing alcohol dehydrogenase family.</text>
</comment>
<dbReference type="GO" id="GO:0004022">
    <property type="term" value="F:alcohol dehydrogenase (NAD+) activity"/>
    <property type="evidence" value="ECO:0007669"/>
    <property type="project" value="TreeGrafter"/>
</dbReference>
<proteinExistence type="inferred from homology"/>
<evidence type="ECO:0000256" key="2">
    <source>
        <dbReference type="ARBA" id="ARBA00007358"/>
    </source>
</evidence>
<dbReference type="InterPro" id="IPR001670">
    <property type="entry name" value="ADH_Fe/GldA"/>
</dbReference>
<comment type="caution">
    <text evidence="7">The sequence shown here is derived from an EMBL/GenBank/DDBJ whole genome shotgun (WGS) entry which is preliminary data.</text>
</comment>
<dbReference type="FunFam" id="3.40.50.1970:FF:000003">
    <property type="entry name" value="Alcohol dehydrogenase, iron-containing"/>
    <property type="match status" value="1"/>
</dbReference>
<dbReference type="CDD" id="cd14865">
    <property type="entry name" value="Fe-ADH-like"/>
    <property type="match status" value="1"/>
</dbReference>
<evidence type="ECO:0000313" key="8">
    <source>
        <dbReference type="Proteomes" id="UP000027997"/>
    </source>
</evidence>
<gene>
    <name evidence="7" type="ORF">GV64_01015</name>
</gene>
<dbReference type="PANTHER" id="PTHR11496:SF102">
    <property type="entry name" value="ALCOHOL DEHYDROGENASE 4"/>
    <property type="match status" value="1"/>
</dbReference>
<evidence type="ECO:0000256" key="4">
    <source>
        <dbReference type="ARBA" id="ARBA00023027"/>
    </source>
</evidence>
<reference evidence="7 8" key="1">
    <citation type="submission" date="2014-06" db="EMBL/GenBank/DDBJ databases">
        <title>Whole Genome Sequences of Three Symbiotic Endozoicomonas Bacteria.</title>
        <authorList>
            <person name="Neave M.J."/>
            <person name="Apprill A."/>
            <person name="Voolstra C.R."/>
        </authorList>
    </citation>
    <scope>NUCLEOTIDE SEQUENCE [LARGE SCALE GENOMIC DNA]</scope>
    <source>
        <strain evidence="7 8">DSM 22380</strain>
    </source>
</reference>
<evidence type="ECO:0000259" key="5">
    <source>
        <dbReference type="Pfam" id="PF00465"/>
    </source>
</evidence>
<dbReference type="PROSITE" id="PS00060">
    <property type="entry name" value="ADH_IRON_2"/>
    <property type="match status" value="1"/>
</dbReference>
<accession>A0A081K5T0</accession>
<feature type="domain" description="Fe-containing alcohol dehydrogenase-like C-terminal" evidence="6">
    <location>
        <begin position="192"/>
        <end position="394"/>
    </location>
</feature>
<dbReference type="SUPFAM" id="SSF56796">
    <property type="entry name" value="Dehydroquinate synthase-like"/>
    <property type="match status" value="1"/>
</dbReference>
<dbReference type="InterPro" id="IPR018211">
    <property type="entry name" value="ADH_Fe_CS"/>
</dbReference>
<dbReference type="Pfam" id="PF25137">
    <property type="entry name" value="ADH_Fe_C"/>
    <property type="match status" value="1"/>
</dbReference>
<dbReference type="eggNOG" id="COG1454">
    <property type="taxonomic scope" value="Bacteria"/>
</dbReference>
<protein>
    <submittedName>
        <fullName evidence="7">Alcohol dehydrogenase</fullName>
    </submittedName>
</protein>
<dbReference type="GO" id="GO:0046872">
    <property type="term" value="F:metal ion binding"/>
    <property type="evidence" value="ECO:0007669"/>
    <property type="project" value="InterPro"/>
</dbReference>
<name>A0A081K5T0_9GAMM</name>
<dbReference type="Gene3D" id="1.20.1090.10">
    <property type="entry name" value="Dehydroquinate synthase-like - alpha domain"/>
    <property type="match status" value="1"/>
</dbReference>
<dbReference type="AlphaFoldDB" id="A0A081K5T0"/>
<dbReference type="Gene3D" id="3.40.50.1970">
    <property type="match status" value="1"/>
</dbReference>
<organism evidence="7 8">
    <name type="scientific">Endozoicomonas elysicola</name>
    <dbReference type="NCBI Taxonomy" id="305900"/>
    <lineage>
        <taxon>Bacteria</taxon>
        <taxon>Pseudomonadati</taxon>
        <taxon>Pseudomonadota</taxon>
        <taxon>Gammaproteobacteria</taxon>
        <taxon>Oceanospirillales</taxon>
        <taxon>Endozoicomonadaceae</taxon>
        <taxon>Endozoicomonas</taxon>
    </lineage>
</organism>
<dbReference type="RefSeq" id="WP_020582070.1">
    <property type="nucleotide sequence ID" value="NZ_JOJP01000001.1"/>
</dbReference>
<dbReference type="PANTHER" id="PTHR11496">
    <property type="entry name" value="ALCOHOL DEHYDROGENASE"/>
    <property type="match status" value="1"/>
</dbReference>
<dbReference type="PROSITE" id="PS00913">
    <property type="entry name" value="ADH_IRON_1"/>
    <property type="match status" value="1"/>
</dbReference>